<keyword evidence="2" id="KW-0808">Transferase</keyword>
<dbReference type="RefSeq" id="WP_133554006.1">
    <property type="nucleotide sequence ID" value="NZ_SNYF01000005.1"/>
</dbReference>
<evidence type="ECO:0000313" key="2">
    <source>
        <dbReference type="EMBL" id="TDQ19575.1"/>
    </source>
</evidence>
<evidence type="ECO:0000259" key="1">
    <source>
        <dbReference type="Pfam" id="PF00535"/>
    </source>
</evidence>
<dbReference type="GO" id="GO:0016758">
    <property type="term" value="F:hexosyltransferase activity"/>
    <property type="evidence" value="ECO:0007669"/>
    <property type="project" value="UniProtKB-ARBA"/>
</dbReference>
<dbReference type="PANTHER" id="PTHR22916">
    <property type="entry name" value="GLYCOSYLTRANSFERASE"/>
    <property type="match status" value="1"/>
</dbReference>
<dbReference type="SUPFAM" id="SSF53448">
    <property type="entry name" value="Nucleotide-diphospho-sugar transferases"/>
    <property type="match status" value="1"/>
</dbReference>
<keyword evidence="3" id="KW-1185">Reference proteome</keyword>
<comment type="caution">
    <text evidence="2">The sequence shown here is derived from an EMBL/GenBank/DDBJ whole genome shotgun (WGS) entry which is preliminary data.</text>
</comment>
<gene>
    <name evidence="2" type="ORF">DFQ04_1398</name>
</gene>
<reference evidence="2 3" key="1">
    <citation type="submission" date="2019-03" db="EMBL/GenBank/DDBJ databases">
        <title>Genomic Encyclopedia of Type Strains, Phase III (KMG-III): the genomes of soil and plant-associated and newly described type strains.</title>
        <authorList>
            <person name="Whitman W."/>
        </authorList>
    </citation>
    <scope>NUCLEOTIDE SEQUENCE [LARGE SCALE GENOMIC DNA]</scope>
    <source>
        <strain evidence="2 3">CECT 8446</strain>
    </source>
</reference>
<dbReference type="Gene3D" id="3.90.550.10">
    <property type="entry name" value="Spore Coat Polysaccharide Biosynthesis Protein SpsA, Chain A"/>
    <property type="match status" value="1"/>
</dbReference>
<feature type="domain" description="Glycosyltransferase 2-like" evidence="1">
    <location>
        <begin position="6"/>
        <end position="174"/>
    </location>
</feature>
<accession>A0A4R6TCW6</accession>
<protein>
    <submittedName>
        <fullName evidence="2">GT2 family glycosyltransferase</fullName>
    </submittedName>
</protein>
<dbReference type="AlphaFoldDB" id="A0A4R6TCW6"/>
<proteinExistence type="predicted"/>
<dbReference type="InterPro" id="IPR001173">
    <property type="entry name" value="Glyco_trans_2-like"/>
</dbReference>
<organism evidence="2 3">
    <name type="scientific">Algoriphagus boseongensis</name>
    <dbReference type="NCBI Taxonomy" id="1442587"/>
    <lineage>
        <taxon>Bacteria</taxon>
        <taxon>Pseudomonadati</taxon>
        <taxon>Bacteroidota</taxon>
        <taxon>Cytophagia</taxon>
        <taxon>Cytophagales</taxon>
        <taxon>Cyclobacteriaceae</taxon>
        <taxon>Algoriphagus</taxon>
    </lineage>
</organism>
<dbReference type="Proteomes" id="UP000294535">
    <property type="component" value="Unassembled WGS sequence"/>
</dbReference>
<evidence type="ECO:0000313" key="3">
    <source>
        <dbReference type="Proteomes" id="UP000294535"/>
    </source>
</evidence>
<dbReference type="Pfam" id="PF00535">
    <property type="entry name" value="Glycos_transf_2"/>
    <property type="match status" value="1"/>
</dbReference>
<dbReference type="CDD" id="cd00761">
    <property type="entry name" value="Glyco_tranf_GTA_type"/>
    <property type="match status" value="1"/>
</dbReference>
<dbReference type="OrthoDB" id="786280at2"/>
<dbReference type="EMBL" id="SNYF01000005">
    <property type="protein sequence ID" value="TDQ19575.1"/>
    <property type="molecule type" value="Genomic_DNA"/>
</dbReference>
<dbReference type="InterPro" id="IPR029044">
    <property type="entry name" value="Nucleotide-diphossugar_trans"/>
</dbReference>
<name>A0A4R6TCW6_9BACT</name>
<sequence>MGEGVSIILCTFNGKDRLPSTLEAIQKLDSKVPIELILVDNASTDGTGEWVNDYFKTSNLDFPARYISESKPGLIHARVAGIKSASFNFLLFCDDDNSLATDYLSVGFQLFKSNPKLGVLGGNGIPDMEGPEPDWLSRYQKSFALGPQAERSGKIQERPGYVYGAAAFFRKKPLLNLINSGYHFYLTGRTQTQVISGDDLELCWLMQLMGYEIHYAENLKFFHTMPPSRMTTDYLIKMKSGTAAGSGLLYSYRYFIQHPNSSSFKFKLAYFSQLLKAGLIFQKHKWKQAVKSQSWEKNLALAILSSRWTSFKENYSLAKALFSQLQSKSEFWKLNP</sequence>